<evidence type="ECO:0000313" key="2">
    <source>
        <dbReference type="Proteomes" id="UP000183832"/>
    </source>
</evidence>
<reference evidence="1 2" key="1">
    <citation type="submission" date="2015-04" db="EMBL/GenBank/DDBJ databases">
        <authorList>
            <person name="Syromyatnikov M.Y."/>
            <person name="Popov V.N."/>
        </authorList>
    </citation>
    <scope>NUCLEOTIDE SEQUENCE [LARGE SCALE GENOMIC DNA]</scope>
</reference>
<keyword evidence="2" id="KW-1185">Reference proteome</keyword>
<organism evidence="1 2">
    <name type="scientific">Clunio marinus</name>
    <dbReference type="NCBI Taxonomy" id="568069"/>
    <lineage>
        <taxon>Eukaryota</taxon>
        <taxon>Metazoa</taxon>
        <taxon>Ecdysozoa</taxon>
        <taxon>Arthropoda</taxon>
        <taxon>Hexapoda</taxon>
        <taxon>Insecta</taxon>
        <taxon>Pterygota</taxon>
        <taxon>Neoptera</taxon>
        <taxon>Endopterygota</taxon>
        <taxon>Diptera</taxon>
        <taxon>Nematocera</taxon>
        <taxon>Chironomoidea</taxon>
        <taxon>Chironomidae</taxon>
        <taxon>Clunio</taxon>
    </lineage>
</organism>
<dbReference type="Proteomes" id="UP000183832">
    <property type="component" value="Unassembled WGS sequence"/>
</dbReference>
<accession>A0A1J1I9M8</accession>
<protein>
    <submittedName>
        <fullName evidence="1">CLUMA_CG009858, isoform A</fullName>
    </submittedName>
</protein>
<sequence>MFLIIPLVTKQFYRVVHYTYNQYLPNIPYNNKMKSFIGISSSAVGLFSFNIEGVRDRHGIVIDFYDEIRLR</sequence>
<proteinExistence type="predicted"/>
<evidence type="ECO:0000313" key="1">
    <source>
        <dbReference type="EMBL" id="CRK96442.1"/>
    </source>
</evidence>
<gene>
    <name evidence="1" type="ORF">CLUMA_CG009858</name>
</gene>
<dbReference type="EMBL" id="CVRI01000043">
    <property type="protein sequence ID" value="CRK96442.1"/>
    <property type="molecule type" value="Genomic_DNA"/>
</dbReference>
<name>A0A1J1I9M8_9DIPT</name>
<dbReference type="AlphaFoldDB" id="A0A1J1I9M8"/>